<accession>A0A6P1PX24</accession>
<dbReference type="OrthoDB" id="6464420at2"/>
<reference evidence="1 2" key="1">
    <citation type="submission" date="2018-03" db="EMBL/GenBank/DDBJ databases">
        <title>Pantoea intestinalis SRCM103226 isolated form the mealworm.</title>
        <authorList>
            <person name="Jeong D.-Y."/>
            <person name="Kim J.W."/>
        </authorList>
    </citation>
    <scope>NUCLEOTIDE SEQUENCE [LARGE SCALE GENOMIC DNA]</scope>
    <source>
        <strain evidence="1 2">SRCM103226</strain>
    </source>
</reference>
<dbReference type="Proteomes" id="UP000464053">
    <property type="component" value="Chromosome"/>
</dbReference>
<sequence length="141" mass="15805">MSLEINTLIKERRYVSDDGCDYCATFIDNWNAAARARSGACYQPPVKPPVVCSPKTETGAVVKIGNRNVYGRKVITSVYQLHHSGRSAVQIAHMLKMPVYRVEHLLKRGTSVRREIFRQVSTQPLPTEAEIMRCLAAESKA</sequence>
<dbReference type="KEGG" id="mint:C7M51_00969"/>
<evidence type="ECO:0000313" key="2">
    <source>
        <dbReference type="Proteomes" id="UP000464053"/>
    </source>
</evidence>
<protein>
    <submittedName>
        <fullName evidence="1">Uncharacterized protein</fullName>
    </submittedName>
</protein>
<evidence type="ECO:0000313" key="1">
    <source>
        <dbReference type="EMBL" id="QHM70691.1"/>
    </source>
</evidence>
<dbReference type="AlphaFoldDB" id="A0A6P1PX24"/>
<keyword evidence="2" id="KW-1185">Reference proteome</keyword>
<proteinExistence type="predicted"/>
<organism evidence="1 2">
    <name type="scientific">Mixta intestinalis</name>
    <dbReference type="NCBI Taxonomy" id="1615494"/>
    <lineage>
        <taxon>Bacteria</taxon>
        <taxon>Pseudomonadati</taxon>
        <taxon>Pseudomonadota</taxon>
        <taxon>Gammaproteobacteria</taxon>
        <taxon>Enterobacterales</taxon>
        <taxon>Erwiniaceae</taxon>
        <taxon>Mixta</taxon>
    </lineage>
</organism>
<gene>
    <name evidence="1" type="ORF">C7M51_00969</name>
</gene>
<name>A0A6P1PX24_9GAMM</name>
<dbReference type="EMBL" id="CP028271">
    <property type="protein sequence ID" value="QHM70691.1"/>
    <property type="molecule type" value="Genomic_DNA"/>
</dbReference>
<dbReference type="RefSeq" id="WP_160620747.1">
    <property type="nucleotide sequence ID" value="NZ_CP028271.1"/>
</dbReference>